<keyword evidence="1" id="KW-0808">Transferase</keyword>
<keyword evidence="2" id="KW-1185">Reference proteome</keyword>
<dbReference type="Proteomes" id="UP000325529">
    <property type="component" value="Chromosome"/>
</dbReference>
<evidence type="ECO:0000313" key="1">
    <source>
        <dbReference type="EMBL" id="QEU97935.1"/>
    </source>
</evidence>
<dbReference type="EMBL" id="CP023699">
    <property type="protein sequence ID" value="QEU97935.1"/>
    <property type="molecule type" value="Genomic_DNA"/>
</dbReference>
<dbReference type="KEGG" id="ska:CP970_43240"/>
<evidence type="ECO:0000313" key="2">
    <source>
        <dbReference type="Proteomes" id="UP000325529"/>
    </source>
</evidence>
<name>A0A5J6GVH9_STRKN</name>
<dbReference type="RefSeq" id="WP_055545223.1">
    <property type="nucleotide sequence ID" value="NZ_CP023699.1"/>
</dbReference>
<gene>
    <name evidence="1" type="ORF">CP970_43240</name>
</gene>
<proteinExistence type="predicted"/>
<organism evidence="1 2">
    <name type="scientific">Streptomyces kanamyceticus</name>
    <dbReference type="NCBI Taxonomy" id="1967"/>
    <lineage>
        <taxon>Bacteria</taxon>
        <taxon>Bacillati</taxon>
        <taxon>Actinomycetota</taxon>
        <taxon>Actinomycetes</taxon>
        <taxon>Kitasatosporales</taxon>
        <taxon>Streptomycetaceae</taxon>
        <taxon>Streptomyces</taxon>
    </lineage>
</organism>
<dbReference type="AlphaFoldDB" id="A0A5J6GVH9"/>
<protein>
    <submittedName>
        <fullName evidence="1">Aminoglycoside phosphotransferase</fullName>
    </submittedName>
</protein>
<dbReference type="SUPFAM" id="SSF56112">
    <property type="entry name" value="Protein kinase-like (PK-like)"/>
    <property type="match status" value="1"/>
</dbReference>
<dbReference type="InterPro" id="IPR011009">
    <property type="entry name" value="Kinase-like_dom_sf"/>
</dbReference>
<sequence>MPEAPGLAGDSVPSASVLAAFGVAGTPVPLEGGQGRSVRVGGFVFKPGSDEQEDAVEWETSLFEELASNGGFRVPMPLRAVDGRAVVEGWTAHEFLAGEPGPHGRWSGVLDAGRAFHAALRHVPRPAFLDRRTHPWAVGDRAAWDEREVHVIDDLVEPYGTLRELRRPVREGTPQLIHGDLTGNVLFAAGEAPAVIDFSPYWRPAAFAEAVVVVDGLLWFDLPPQLVTSGVEAPDWQQLLIRALIFRLVAQSENAGPSGRAPAGERERYVRATEAVVTGRIPH</sequence>
<dbReference type="OrthoDB" id="4427130at2"/>
<accession>A0A5J6GVH9</accession>
<dbReference type="GO" id="GO:0016740">
    <property type="term" value="F:transferase activity"/>
    <property type="evidence" value="ECO:0007669"/>
    <property type="project" value="UniProtKB-KW"/>
</dbReference>
<reference evidence="1 2" key="1">
    <citation type="submission" date="2017-09" db="EMBL/GenBank/DDBJ databases">
        <authorList>
            <person name="Lee N."/>
            <person name="Cho B.-K."/>
        </authorList>
    </citation>
    <scope>NUCLEOTIDE SEQUENCE [LARGE SCALE GENOMIC DNA]</scope>
    <source>
        <strain evidence="1 2">ATCC 12853</strain>
    </source>
</reference>